<dbReference type="EMBL" id="JAAMPC010000007">
    <property type="protein sequence ID" value="KAG2304392.1"/>
    <property type="molecule type" value="Genomic_DNA"/>
</dbReference>
<dbReference type="AlphaFoldDB" id="A0A8X7SE88"/>
<keyword evidence="2" id="KW-1185">Reference proteome</keyword>
<reference evidence="1 2" key="1">
    <citation type="submission" date="2020-02" db="EMBL/GenBank/DDBJ databases">
        <authorList>
            <person name="Ma Q."/>
            <person name="Huang Y."/>
            <person name="Song X."/>
            <person name="Pei D."/>
        </authorList>
    </citation>
    <scope>NUCLEOTIDE SEQUENCE [LARGE SCALE GENOMIC DNA]</scope>
    <source>
        <strain evidence="1">Sxm20200214</strain>
        <tissue evidence="1">Leaf</tissue>
    </source>
</reference>
<sequence length="89" mass="10249">MHFRLGTRRLYGLSSRNTEVVWTFVQEHGGCMDFHPGTRRLYGLSSRNTEVVWTFVQEPEGRMDLQGDLLDYLVDSKSTLSGRLSLIAR</sequence>
<evidence type="ECO:0000313" key="2">
    <source>
        <dbReference type="Proteomes" id="UP000886595"/>
    </source>
</evidence>
<accession>A0A8X7SE88</accession>
<proteinExistence type="predicted"/>
<name>A0A8X7SE88_BRACI</name>
<protein>
    <submittedName>
        <fullName evidence="1">Uncharacterized protein</fullName>
    </submittedName>
</protein>
<comment type="caution">
    <text evidence="1">The sequence shown here is derived from an EMBL/GenBank/DDBJ whole genome shotgun (WGS) entry which is preliminary data.</text>
</comment>
<dbReference type="Proteomes" id="UP000886595">
    <property type="component" value="Unassembled WGS sequence"/>
</dbReference>
<gene>
    <name evidence="1" type="ORF">Bca52824_033043</name>
</gene>
<organism evidence="1 2">
    <name type="scientific">Brassica carinata</name>
    <name type="common">Ethiopian mustard</name>
    <name type="synonym">Abyssinian cabbage</name>
    <dbReference type="NCBI Taxonomy" id="52824"/>
    <lineage>
        <taxon>Eukaryota</taxon>
        <taxon>Viridiplantae</taxon>
        <taxon>Streptophyta</taxon>
        <taxon>Embryophyta</taxon>
        <taxon>Tracheophyta</taxon>
        <taxon>Spermatophyta</taxon>
        <taxon>Magnoliopsida</taxon>
        <taxon>eudicotyledons</taxon>
        <taxon>Gunneridae</taxon>
        <taxon>Pentapetalae</taxon>
        <taxon>rosids</taxon>
        <taxon>malvids</taxon>
        <taxon>Brassicales</taxon>
        <taxon>Brassicaceae</taxon>
        <taxon>Brassiceae</taxon>
        <taxon>Brassica</taxon>
    </lineage>
</organism>
<evidence type="ECO:0000313" key="1">
    <source>
        <dbReference type="EMBL" id="KAG2304392.1"/>
    </source>
</evidence>